<sequence length="522" mass="53381">MGVWRLDPTRMSRIVPTLLVAALVVLAGCAGGIAGPNAGGTGDSSTDSATDSGTVQFYLSDERNAIDQFEHLNVTVTSVGFATAGAADANETTADAGSGNETELAVENESEGGLSVALVGDVTPGENATVQVTHEGESAANVSAVVEAGGRELTVETDANGTVTVPIPEALGDFEVEVETAENSTYGEASASLSVAAEADDYSDEDESEGGWVERDVDERSVDLTELQGANATALGNISVPEGDYEKVFVHVGEVNGTLKTGEEVNVKLPSQKLQLNENFTVGNGERVDFVFDITVFEAGNSGKYILKPVASESGTDVPIEDVDEERGGEAELDVSVVGNATAGENATVRVTRGGEPVENATVEYGDDATVRTDANGTATVAVPADGELELEAGYESGETEAEGELELELGESESEDNESEETEAGDGDDGDASASAEADLAVAYDGTFAANETVTLSVTDGDGEAVEDATVELDGEVVGETDEKGELAVDLPSDVSMASELTVTADGESVTVDASTVAAAN</sequence>
<protein>
    <recommendedName>
        <fullName evidence="2">DUF4382 domain-containing protein</fullName>
    </recommendedName>
</protein>
<dbReference type="Proteomes" id="UP000198518">
    <property type="component" value="Unassembled WGS sequence"/>
</dbReference>
<dbReference type="STRING" id="355548.SAMN04487945_1985"/>
<dbReference type="AlphaFoldDB" id="A0A1I0PUW6"/>
<gene>
    <name evidence="3" type="ORF">SAMN04487945_1985</name>
</gene>
<evidence type="ECO:0000259" key="2">
    <source>
        <dbReference type="Pfam" id="PF14321"/>
    </source>
</evidence>
<feature type="domain" description="DUF4382" evidence="2">
    <location>
        <begin position="200"/>
        <end position="309"/>
    </location>
</feature>
<name>A0A1I0PUW6_9EURY</name>
<evidence type="ECO:0000313" key="4">
    <source>
        <dbReference type="Proteomes" id="UP000198518"/>
    </source>
</evidence>
<keyword evidence="4" id="KW-1185">Reference proteome</keyword>
<feature type="compositionally biased region" description="Acidic residues" evidence="1">
    <location>
        <begin position="397"/>
        <end position="432"/>
    </location>
</feature>
<dbReference type="InterPro" id="IPR025491">
    <property type="entry name" value="DUF4382"/>
</dbReference>
<proteinExistence type="predicted"/>
<evidence type="ECO:0000313" key="3">
    <source>
        <dbReference type="EMBL" id="SEW18246.1"/>
    </source>
</evidence>
<dbReference type="PROSITE" id="PS51257">
    <property type="entry name" value="PROKAR_LIPOPROTEIN"/>
    <property type="match status" value="1"/>
</dbReference>
<evidence type="ECO:0000256" key="1">
    <source>
        <dbReference type="SAM" id="MobiDB-lite"/>
    </source>
</evidence>
<dbReference type="Pfam" id="PF14321">
    <property type="entry name" value="DUF4382"/>
    <property type="match status" value="1"/>
</dbReference>
<feature type="region of interest" description="Disordered" evidence="1">
    <location>
        <begin position="397"/>
        <end position="439"/>
    </location>
</feature>
<organism evidence="3 4">
    <name type="scientific">Halobacterium jilantaiense</name>
    <dbReference type="NCBI Taxonomy" id="355548"/>
    <lineage>
        <taxon>Archaea</taxon>
        <taxon>Methanobacteriati</taxon>
        <taxon>Methanobacteriota</taxon>
        <taxon>Stenosarchaea group</taxon>
        <taxon>Halobacteria</taxon>
        <taxon>Halobacteriales</taxon>
        <taxon>Halobacteriaceae</taxon>
        <taxon>Halobacterium</taxon>
    </lineage>
</organism>
<accession>A0A1I0PUW6</accession>
<reference evidence="3 4" key="1">
    <citation type="submission" date="2016-10" db="EMBL/GenBank/DDBJ databases">
        <authorList>
            <person name="de Groot N.N."/>
        </authorList>
    </citation>
    <scope>NUCLEOTIDE SEQUENCE [LARGE SCALE GENOMIC DNA]</scope>
    <source>
        <strain evidence="3 4">CGMCC 1.5337</strain>
    </source>
</reference>
<dbReference type="EMBL" id="FOJA01000001">
    <property type="protein sequence ID" value="SEW18246.1"/>
    <property type="molecule type" value="Genomic_DNA"/>
</dbReference>